<keyword evidence="4 6" id="KW-0677">Repeat</keyword>
<comment type="pathway">
    <text evidence="6">tRNA modification; N(7)-methylguanine-tRNA biosynthesis.</text>
</comment>
<dbReference type="EMBL" id="JANBQB010000200">
    <property type="protein sequence ID" value="KAJ1979812.1"/>
    <property type="molecule type" value="Genomic_DNA"/>
</dbReference>
<evidence type="ECO:0000256" key="2">
    <source>
        <dbReference type="ARBA" id="ARBA00022574"/>
    </source>
</evidence>
<dbReference type="OrthoDB" id="339900at2759"/>
<feature type="repeat" description="WD" evidence="7">
    <location>
        <begin position="270"/>
        <end position="314"/>
    </location>
</feature>
<dbReference type="InterPro" id="IPR015943">
    <property type="entry name" value="WD40/YVTN_repeat-like_dom_sf"/>
</dbReference>
<dbReference type="Pfam" id="PF00400">
    <property type="entry name" value="WD40"/>
    <property type="match status" value="3"/>
</dbReference>
<protein>
    <submittedName>
        <fullName evidence="8">WD repeat-containing protein 4</fullName>
    </submittedName>
</protein>
<evidence type="ECO:0000256" key="5">
    <source>
        <dbReference type="ARBA" id="ARBA00023242"/>
    </source>
</evidence>
<keyword evidence="3 6" id="KW-0819">tRNA processing</keyword>
<comment type="subcellular location">
    <subcellularLocation>
        <location evidence="1 6">Nucleus</location>
    </subcellularLocation>
</comment>
<evidence type="ECO:0000256" key="6">
    <source>
        <dbReference type="HAMAP-Rule" id="MF_03056"/>
    </source>
</evidence>
<dbReference type="GO" id="GO:0106004">
    <property type="term" value="P:tRNA (guanine-N7)-methylation"/>
    <property type="evidence" value="ECO:0007669"/>
    <property type="project" value="UniProtKB-UniRule"/>
</dbReference>
<dbReference type="Gene3D" id="2.130.10.10">
    <property type="entry name" value="YVTN repeat-like/Quinoprotein amine dehydrogenase"/>
    <property type="match status" value="2"/>
</dbReference>
<comment type="function">
    <text evidence="6">Required for the formation of N(7)-methylguanine at position 46 (m7G46) in tRNA. In the complex, it is required to stabilize and induce conformational changes of the catalytic subunit.</text>
</comment>
<keyword evidence="2 6" id="KW-0853">WD repeat</keyword>
<dbReference type="AlphaFoldDB" id="A0A9W8E9R9"/>
<dbReference type="InterPro" id="IPR036322">
    <property type="entry name" value="WD40_repeat_dom_sf"/>
</dbReference>
<reference evidence="8" key="1">
    <citation type="submission" date="2022-07" db="EMBL/GenBank/DDBJ databases">
        <title>Phylogenomic reconstructions and comparative analyses of Kickxellomycotina fungi.</title>
        <authorList>
            <person name="Reynolds N.K."/>
            <person name="Stajich J.E."/>
            <person name="Barry K."/>
            <person name="Grigoriev I.V."/>
            <person name="Crous P."/>
            <person name="Smith M.E."/>
        </authorList>
    </citation>
    <scope>NUCLEOTIDE SEQUENCE</scope>
    <source>
        <strain evidence="8">RSA 567</strain>
    </source>
</reference>
<sequence>MPAMPYHKLGFHAKLQYLVLGSGPHVTVCNVATGAVVASTQLNTANATRAQAPIKVLACPFVQPRIPLSAAKGLIQSARAVSAQSTVPSATQALHALTDAEATKVKPLADPVPTASAGAVETSVQPESQTTETLIRDVAFTPNGKYLAVCRDDKALYLWDTATWTLALAFSTLRRANRILFTHDGQSLLVADKFGDVYRYQLDDYLARTQTAGTSVLNALGDDDDLVLGHVSMLLDLALSPDDKFILTADRDEKIRVSHYPNGYNIQAFGLAHTAFVSSLALPPTNTDARVLISGGGDGLLVVWDYYQGQPQQLWQLPTLLSKLNLTCATSLPNVRRIVCLSGSDRVAVICETVPAVLMFQLHTTTVSHYQLRFDQAIPTCMAPLDLVADTDHRLWLSGMPAHAMPTHAPDTTMQLECLVPDANQQYHSACCSAAAAWPEVNAILTLPSSTLATCPKLPLLEELRKDPKANSNALPDVE</sequence>
<dbReference type="InterPro" id="IPR028884">
    <property type="entry name" value="Trm82"/>
</dbReference>
<organism evidence="8 9">
    <name type="scientific">Dimargaris verticillata</name>
    <dbReference type="NCBI Taxonomy" id="2761393"/>
    <lineage>
        <taxon>Eukaryota</taxon>
        <taxon>Fungi</taxon>
        <taxon>Fungi incertae sedis</taxon>
        <taxon>Zoopagomycota</taxon>
        <taxon>Kickxellomycotina</taxon>
        <taxon>Dimargaritomycetes</taxon>
        <taxon>Dimargaritales</taxon>
        <taxon>Dimargaritaceae</taxon>
        <taxon>Dimargaris</taxon>
    </lineage>
</organism>
<gene>
    <name evidence="8" type="primary">WDR4</name>
    <name evidence="8" type="ORF">H4R34_002684</name>
</gene>
<dbReference type="PROSITE" id="PS50082">
    <property type="entry name" value="WD_REPEATS_2"/>
    <property type="match status" value="2"/>
</dbReference>
<dbReference type="GO" id="GO:0005829">
    <property type="term" value="C:cytosol"/>
    <property type="evidence" value="ECO:0007669"/>
    <property type="project" value="TreeGrafter"/>
</dbReference>
<evidence type="ECO:0000313" key="8">
    <source>
        <dbReference type="EMBL" id="KAJ1979812.1"/>
    </source>
</evidence>
<keyword evidence="9" id="KW-1185">Reference proteome</keyword>
<keyword evidence="5 6" id="KW-0539">Nucleus</keyword>
<dbReference type="InterPro" id="IPR001680">
    <property type="entry name" value="WD40_rpt"/>
</dbReference>
<name>A0A9W8E9R9_9FUNG</name>
<dbReference type="Proteomes" id="UP001151582">
    <property type="component" value="Unassembled WGS sequence"/>
</dbReference>
<dbReference type="GO" id="GO:0005634">
    <property type="term" value="C:nucleus"/>
    <property type="evidence" value="ECO:0007669"/>
    <property type="project" value="UniProtKB-SubCell"/>
</dbReference>
<evidence type="ECO:0000313" key="9">
    <source>
        <dbReference type="Proteomes" id="UP001151582"/>
    </source>
</evidence>
<comment type="similarity">
    <text evidence="6">Belongs to the WD repeat TRM82 family.</text>
</comment>
<dbReference type="HAMAP" id="MF_03056">
    <property type="entry name" value="TRM82"/>
    <property type="match status" value="1"/>
</dbReference>
<dbReference type="PANTHER" id="PTHR16288:SF0">
    <property type="entry name" value="TRNA (GUANINE-N(7)-)-METHYLTRANSFERASE NON-CATALYTIC SUBUNIT WDR4"/>
    <property type="match status" value="1"/>
</dbReference>
<proteinExistence type="inferred from homology"/>
<comment type="caution">
    <text evidence="8">The sequence shown here is derived from an EMBL/GenBank/DDBJ whole genome shotgun (WGS) entry which is preliminary data.</text>
</comment>
<accession>A0A9W8E9R9</accession>
<evidence type="ECO:0000256" key="7">
    <source>
        <dbReference type="PROSITE-ProRule" id="PRU00221"/>
    </source>
</evidence>
<dbReference type="SMART" id="SM00320">
    <property type="entry name" value="WD40"/>
    <property type="match status" value="3"/>
</dbReference>
<evidence type="ECO:0000256" key="1">
    <source>
        <dbReference type="ARBA" id="ARBA00004123"/>
    </source>
</evidence>
<evidence type="ECO:0000256" key="3">
    <source>
        <dbReference type="ARBA" id="ARBA00022694"/>
    </source>
</evidence>
<dbReference type="GO" id="GO:0043527">
    <property type="term" value="C:tRNA methyltransferase complex"/>
    <property type="evidence" value="ECO:0007669"/>
    <property type="project" value="TreeGrafter"/>
</dbReference>
<dbReference type="PANTHER" id="PTHR16288">
    <property type="entry name" value="WD40 REPEAT PROTEIN 4"/>
    <property type="match status" value="1"/>
</dbReference>
<evidence type="ECO:0000256" key="4">
    <source>
        <dbReference type="ARBA" id="ARBA00022737"/>
    </source>
</evidence>
<dbReference type="SUPFAM" id="SSF50978">
    <property type="entry name" value="WD40 repeat-like"/>
    <property type="match status" value="1"/>
</dbReference>
<feature type="repeat" description="WD" evidence="7">
    <location>
        <begin position="135"/>
        <end position="160"/>
    </location>
</feature>